<evidence type="ECO:0008006" key="4">
    <source>
        <dbReference type="Google" id="ProtNLM"/>
    </source>
</evidence>
<accession>A0A0G8F119</accession>
<dbReference type="RefSeq" id="WP_046955328.1">
    <property type="nucleotide sequence ID" value="NZ_LCYI01000022.1"/>
</dbReference>
<dbReference type="PATRIC" id="fig|1396.428.peg.4611"/>
<evidence type="ECO:0000313" key="2">
    <source>
        <dbReference type="EMBL" id="KLA29452.1"/>
    </source>
</evidence>
<dbReference type="Proteomes" id="UP000035214">
    <property type="component" value="Unassembled WGS sequence"/>
</dbReference>
<evidence type="ECO:0000313" key="3">
    <source>
        <dbReference type="Proteomes" id="UP000035214"/>
    </source>
</evidence>
<name>A0A0G8F119_BACCE</name>
<dbReference type="EMBL" id="LCYI01000022">
    <property type="protein sequence ID" value="KLA29452.1"/>
    <property type="molecule type" value="Genomic_DNA"/>
</dbReference>
<dbReference type="AlphaFoldDB" id="A0A0G8F119"/>
<comment type="caution">
    <text evidence="2">The sequence shown here is derived from an EMBL/GenBank/DDBJ whole genome shotgun (WGS) entry which is preliminary data.</text>
</comment>
<gene>
    <name evidence="2" type="ORF">B4077_3512</name>
</gene>
<sequence>MGITNTRSKLDNVAIEEAIKALKDENECLRMEIDYLKKLKVFVQKEMELQNKTKQK</sequence>
<evidence type="ECO:0000256" key="1">
    <source>
        <dbReference type="SAM" id="Coils"/>
    </source>
</evidence>
<protein>
    <recommendedName>
        <fullName evidence="4">Transposase</fullName>
    </recommendedName>
</protein>
<keyword evidence="1" id="KW-0175">Coiled coil</keyword>
<organism evidence="2 3">
    <name type="scientific">Bacillus cereus</name>
    <dbReference type="NCBI Taxonomy" id="1396"/>
    <lineage>
        <taxon>Bacteria</taxon>
        <taxon>Bacillati</taxon>
        <taxon>Bacillota</taxon>
        <taxon>Bacilli</taxon>
        <taxon>Bacillales</taxon>
        <taxon>Bacillaceae</taxon>
        <taxon>Bacillus</taxon>
        <taxon>Bacillus cereus group</taxon>
    </lineage>
</organism>
<reference evidence="2 3" key="1">
    <citation type="submission" date="2015-04" db="EMBL/GenBank/DDBJ databases">
        <title>Draft Genome Sequences of Eight Spore-Forming Food Isolates of Bacillus cereus Genome sequencing.</title>
        <authorList>
            <person name="Krawcyk A.O."/>
            <person name="de Jong A."/>
            <person name="Eijlander R.T."/>
            <person name="Berendsen E.M."/>
            <person name="Holsappel S."/>
            <person name="Wells-Bennik M."/>
            <person name="Kuipers O.P."/>
        </authorList>
    </citation>
    <scope>NUCLEOTIDE SEQUENCE [LARGE SCALE GENOMIC DNA]</scope>
    <source>
        <strain evidence="2 3">B4077</strain>
    </source>
</reference>
<feature type="coiled-coil region" evidence="1">
    <location>
        <begin position="12"/>
        <end position="39"/>
    </location>
</feature>
<proteinExistence type="predicted"/>